<evidence type="ECO:0000313" key="2">
    <source>
        <dbReference type="EMBL" id="MCS3953330.1"/>
    </source>
</evidence>
<feature type="region of interest" description="Disordered" evidence="1">
    <location>
        <begin position="1"/>
        <end position="42"/>
    </location>
</feature>
<gene>
    <name evidence="2" type="ORF">GGP83_003305</name>
</gene>
<evidence type="ECO:0000256" key="1">
    <source>
        <dbReference type="SAM" id="MobiDB-lite"/>
    </source>
</evidence>
<name>A0A9X2V1W6_9BACT</name>
<dbReference type="RefSeq" id="WP_013060379.1">
    <property type="nucleotide sequence ID" value="NZ_CALTSD010000024.1"/>
</dbReference>
<protein>
    <submittedName>
        <fullName evidence="2">HicB family RNase H-like nuclease</fullName>
    </submittedName>
</protein>
<dbReference type="AlphaFoldDB" id="A0A9X2V1W6"/>
<evidence type="ECO:0000313" key="3">
    <source>
        <dbReference type="Proteomes" id="UP001155010"/>
    </source>
</evidence>
<reference evidence="2" key="1">
    <citation type="submission" date="2022-08" db="EMBL/GenBank/DDBJ databases">
        <title>Genomic Encyclopedia of Type Strains, Phase V (KMG-V): Genome sequencing to study the core and pangenomes of soil and plant-associated prokaryotes.</title>
        <authorList>
            <person name="Whitman W."/>
        </authorList>
    </citation>
    <scope>NUCLEOTIDE SEQUENCE</scope>
    <source>
        <strain evidence="2">SP2017</strain>
    </source>
</reference>
<sequence length="77" mass="8681">MGKEGNLAEQTGRNTEKSEEAQEQVEKAAEEETKRLNANVPESLHQAVRMEAARRGVEMKQVMVEALTEYLPNYSSE</sequence>
<dbReference type="EMBL" id="JANUBB010000022">
    <property type="protein sequence ID" value="MCS3953330.1"/>
    <property type="molecule type" value="Genomic_DNA"/>
</dbReference>
<feature type="compositionally biased region" description="Basic and acidic residues" evidence="1">
    <location>
        <begin position="14"/>
        <end position="35"/>
    </location>
</feature>
<dbReference type="Proteomes" id="UP001155010">
    <property type="component" value="Unassembled WGS sequence"/>
</dbReference>
<dbReference type="Gene3D" id="1.10.1220.10">
    <property type="entry name" value="Met repressor-like"/>
    <property type="match status" value="1"/>
</dbReference>
<comment type="caution">
    <text evidence="2">The sequence shown here is derived from an EMBL/GenBank/DDBJ whole genome shotgun (WGS) entry which is preliminary data.</text>
</comment>
<dbReference type="GO" id="GO:0006355">
    <property type="term" value="P:regulation of DNA-templated transcription"/>
    <property type="evidence" value="ECO:0007669"/>
    <property type="project" value="InterPro"/>
</dbReference>
<proteinExistence type="predicted"/>
<dbReference type="InterPro" id="IPR010985">
    <property type="entry name" value="Ribbon_hlx_hlx"/>
</dbReference>
<dbReference type="SUPFAM" id="SSF47598">
    <property type="entry name" value="Ribbon-helix-helix"/>
    <property type="match status" value="1"/>
</dbReference>
<accession>A0A9X2V1W6</accession>
<dbReference type="InterPro" id="IPR013321">
    <property type="entry name" value="Arc_rbn_hlx_hlx"/>
</dbReference>
<organism evidence="2 3">
    <name type="scientific">Salinibacter ruber</name>
    <dbReference type="NCBI Taxonomy" id="146919"/>
    <lineage>
        <taxon>Bacteria</taxon>
        <taxon>Pseudomonadati</taxon>
        <taxon>Rhodothermota</taxon>
        <taxon>Rhodothermia</taxon>
        <taxon>Rhodothermales</taxon>
        <taxon>Salinibacteraceae</taxon>
        <taxon>Salinibacter</taxon>
    </lineage>
</organism>